<dbReference type="OrthoDB" id="6617542at2759"/>
<reference evidence="3" key="1">
    <citation type="submission" date="2025-08" db="UniProtKB">
        <authorList>
            <consortium name="RefSeq"/>
        </authorList>
    </citation>
    <scope>IDENTIFICATION</scope>
    <source>
        <tissue evidence="3">Whole body</tissue>
    </source>
</reference>
<dbReference type="InterPro" id="IPR050863">
    <property type="entry name" value="CenT-Element_Derived"/>
</dbReference>
<dbReference type="GO" id="GO:0005634">
    <property type="term" value="C:nucleus"/>
    <property type="evidence" value="ECO:0007669"/>
    <property type="project" value="TreeGrafter"/>
</dbReference>
<proteinExistence type="predicted"/>
<dbReference type="InterPro" id="IPR004875">
    <property type="entry name" value="DDE_SF_endonuclease_dom"/>
</dbReference>
<dbReference type="PANTHER" id="PTHR19303">
    <property type="entry name" value="TRANSPOSON"/>
    <property type="match status" value="1"/>
</dbReference>
<accession>A0A8B8FAX9</accession>
<dbReference type="AlphaFoldDB" id="A0A8B8FAX9"/>
<dbReference type="GeneID" id="112681531"/>
<dbReference type="Pfam" id="PF03184">
    <property type="entry name" value="DDE_1"/>
    <property type="match status" value="1"/>
</dbReference>
<dbReference type="Proteomes" id="UP000694846">
    <property type="component" value="Unplaced"/>
</dbReference>
<organism evidence="2 3">
    <name type="scientific">Sipha flava</name>
    <name type="common">yellow sugarcane aphid</name>
    <dbReference type="NCBI Taxonomy" id="143950"/>
    <lineage>
        <taxon>Eukaryota</taxon>
        <taxon>Metazoa</taxon>
        <taxon>Ecdysozoa</taxon>
        <taxon>Arthropoda</taxon>
        <taxon>Hexapoda</taxon>
        <taxon>Insecta</taxon>
        <taxon>Pterygota</taxon>
        <taxon>Neoptera</taxon>
        <taxon>Paraneoptera</taxon>
        <taxon>Hemiptera</taxon>
        <taxon>Sternorrhyncha</taxon>
        <taxon>Aphidomorpha</taxon>
        <taxon>Aphidoidea</taxon>
        <taxon>Aphididae</taxon>
        <taxon>Sipha</taxon>
    </lineage>
</organism>
<feature type="domain" description="DDE-1" evidence="1">
    <location>
        <begin position="4"/>
        <end position="107"/>
    </location>
</feature>
<dbReference type="GO" id="GO:0003677">
    <property type="term" value="F:DNA binding"/>
    <property type="evidence" value="ECO:0007669"/>
    <property type="project" value="TreeGrafter"/>
</dbReference>
<keyword evidence="2" id="KW-1185">Reference proteome</keyword>
<evidence type="ECO:0000259" key="1">
    <source>
        <dbReference type="Pfam" id="PF03184"/>
    </source>
</evidence>
<evidence type="ECO:0000313" key="3">
    <source>
        <dbReference type="RefSeq" id="XP_025407562.1"/>
    </source>
</evidence>
<protein>
    <submittedName>
        <fullName evidence="3">Tigger transposable element-derived protein 6-like</fullName>
    </submittedName>
</protein>
<dbReference type="PANTHER" id="PTHR19303:SF73">
    <property type="entry name" value="PROTEIN PDC2"/>
    <property type="match status" value="1"/>
</dbReference>
<name>A0A8B8FAX9_9HEMI</name>
<dbReference type="RefSeq" id="XP_025407562.1">
    <property type="nucleotide sequence ID" value="XM_025551777.1"/>
</dbReference>
<sequence length="166" mass="19119">MKIDAIFKDWLINWDKVFNWNILLLIDNCPAHIIDCINLRHIKVIFLPANTTSIIQPCDQGIIRTFKAYYRSAIRGKVLAVIDNGLHDASSKEAWNKVSVETIRNCFHHGGFKTDDKTDDEHEYSLPEKPVDLSHEVYGDWVDVDLHLDVAEIQTEEEICNTVMNP</sequence>
<evidence type="ECO:0000313" key="2">
    <source>
        <dbReference type="Proteomes" id="UP000694846"/>
    </source>
</evidence>
<gene>
    <name evidence="3" type="primary">LOC112681531</name>
</gene>